<feature type="chain" id="PRO_5027090893" description="Secreted protein" evidence="2">
    <location>
        <begin position="23"/>
        <end position="70"/>
    </location>
</feature>
<name>A0A6J4E7N6_9PSED</name>
<dbReference type="Proteomes" id="UP000509383">
    <property type="component" value="Chromosome"/>
</dbReference>
<organism evidence="3 5">
    <name type="scientific">Pseudomonas tohonis</name>
    <dbReference type="NCBI Taxonomy" id="2725477"/>
    <lineage>
        <taxon>Bacteria</taxon>
        <taxon>Pseudomonadati</taxon>
        <taxon>Pseudomonadota</taxon>
        <taxon>Gammaproteobacteria</taxon>
        <taxon>Pseudomonadales</taxon>
        <taxon>Pseudomonadaceae</taxon>
        <taxon>Pseudomonas</taxon>
    </lineage>
</organism>
<keyword evidence="2" id="KW-0732">Signal</keyword>
<evidence type="ECO:0000313" key="6">
    <source>
        <dbReference type="Proteomes" id="UP001054892"/>
    </source>
</evidence>
<dbReference type="KEGG" id="ptw:TUM18999_31450"/>
<dbReference type="EMBL" id="BQKM01000008">
    <property type="protein sequence ID" value="GJN53805.1"/>
    <property type="molecule type" value="Genomic_DNA"/>
</dbReference>
<feature type="signal peptide" evidence="2">
    <location>
        <begin position="1"/>
        <end position="22"/>
    </location>
</feature>
<feature type="region of interest" description="Disordered" evidence="1">
    <location>
        <begin position="39"/>
        <end position="70"/>
    </location>
</feature>
<sequence length="70" mass="7969">MQLIKIMLLGALLAGASAPAFSEDGYDRSLKMNEQFRADQKRLWGDKNDTEKQKTERSLSREKDGQINKP</sequence>
<dbReference type="Proteomes" id="UP001054892">
    <property type="component" value="Unassembled WGS sequence"/>
</dbReference>
<protein>
    <recommendedName>
        <fullName evidence="7">Secreted protein</fullName>
    </recommendedName>
</protein>
<reference evidence="3 5" key="1">
    <citation type="submission" date="2020-05" db="EMBL/GenBank/DDBJ databases">
        <title>Characterization of novel class B3 metallo-beta-lactamase from novel Pseudomonas species.</title>
        <authorList>
            <person name="Yamada K."/>
            <person name="Aoki K."/>
            <person name="Ishii Y."/>
        </authorList>
    </citation>
    <scope>NUCLEOTIDE SEQUENCE [LARGE SCALE GENOMIC DNA]</scope>
    <source>
        <strain evidence="3 5">TUM18999</strain>
        <strain evidence="4 6">TUM20286</strain>
    </source>
</reference>
<evidence type="ECO:0000313" key="3">
    <source>
        <dbReference type="EMBL" id="BCG24954.1"/>
    </source>
</evidence>
<gene>
    <name evidence="3" type="ORF">TUM18999_31450</name>
    <name evidence="4" type="ORF">TUM20286_35570</name>
</gene>
<evidence type="ECO:0008006" key="7">
    <source>
        <dbReference type="Google" id="ProtNLM"/>
    </source>
</evidence>
<evidence type="ECO:0000256" key="2">
    <source>
        <dbReference type="SAM" id="SignalP"/>
    </source>
</evidence>
<dbReference type="RefSeq" id="WP_173175315.1">
    <property type="nucleotide sequence ID" value="NZ_AP023189.1"/>
</dbReference>
<evidence type="ECO:0000313" key="4">
    <source>
        <dbReference type="EMBL" id="GJN53805.1"/>
    </source>
</evidence>
<evidence type="ECO:0000256" key="1">
    <source>
        <dbReference type="SAM" id="MobiDB-lite"/>
    </source>
</evidence>
<accession>A0A6J4E7N6</accession>
<evidence type="ECO:0000313" key="5">
    <source>
        <dbReference type="Proteomes" id="UP000509383"/>
    </source>
</evidence>
<dbReference type="AlphaFoldDB" id="A0A6J4E7N6"/>
<dbReference type="EMBL" id="AP023189">
    <property type="protein sequence ID" value="BCG24954.1"/>
    <property type="molecule type" value="Genomic_DNA"/>
</dbReference>
<proteinExistence type="predicted"/>
<keyword evidence="6" id="KW-1185">Reference proteome</keyword>